<evidence type="ECO:0000256" key="7">
    <source>
        <dbReference type="ARBA" id="ARBA00022741"/>
    </source>
</evidence>
<keyword evidence="9" id="KW-0067">ATP-binding</keyword>
<name>F2E3I9_HORVV</name>
<evidence type="ECO:0000256" key="8">
    <source>
        <dbReference type="ARBA" id="ARBA00022801"/>
    </source>
</evidence>
<keyword evidence="10" id="KW-0653">Protein transport</keyword>
<evidence type="ECO:0000256" key="10">
    <source>
        <dbReference type="ARBA" id="ARBA00022927"/>
    </source>
</evidence>
<dbReference type="InterPro" id="IPR041569">
    <property type="entry name" value="AAA_lid_3"/>
</dbReference>
<evidence type="ECO:0000256" key="11">
    <source>
        <dbReference type="ARBA" id="ARBA00023136"/>
    </source>
</evidence>
<evidence type="ECO:0000256" key="1">
    <source>
        <dbReference type="ARBA" id="ARBA00004514"/>
    </source>
</evidence>
<keyword evidence="7" id="KW-0547">Nucleotide-binding</keyword>
<dbReference type="SMART" id="SM00382">
    <property type="entry name" value="AAA"/>
    <property type="match status" value="2"/>
</dbReference>
<dbReference type="Pfam" id="PF17862">
    <property type="entry name" value="AAA_lid_3"/>
    <property type="match status" value="1"/>
</dbReference>
<dbReference type="Gene3D" id="1.10.8.60">
    <property type="match status" value="2"/>
</dbReference>
<protein>
    <recommendedName>
        <fullName evidence="14">Peroxisomal ATPase PEX1</fullName>
    </recommendedName>
    <alternativeName>
        <fullName evidence="13">Peroxin-1</fullName>
    </alternativeName>
</protein>
<dbReference type="GO" id="GO:0007031">
    <property type="term" value="P:peroxisome organization"/>
    <property type="evidence" value="ECO:0007669"/>
    <property type="project" value="UniProtKB-KW"/>
</dbReference>
<keyword evidence="4" id="KW-0963">Cytoplasm</keyword>
<dbReference type="FunFam" id="1.10.8.60:FF:000105">
    <property type="entry name" value="PeRoXisome assembly factor"/>
    <property type="match status" value="1"/>
</dbReference>
<dbReference type="InterPro" id="IPR029067">
    <property type="entry name" value="CDC48_domain_2-like_sf"/>
</dbReference>
<feature type="domain" description="AAA+ ATPase" evidence="18">
    <location>
        <begin position="767"/>
        <end position="903"/>
    </location>
</feature>
<evidence type="ECO:0000256" key="2">
    <source>
        <dbReference type="ARBA" id="ARBA00006914"/>
    </source>
</evidence>
<dbReference type="GO" id="GO:0015031">
    <property type="term" value="P:protein transport"/>
    <property type="evidence" value="ECO:0007669"/>
    <property type="project" value="UniProtKB-KW"/>
</dbReference>
<reference evidence="19" key="1">
    <citation type="journal article" date="2011" name="Plant Physiol.">
        <title>Comprehensive sequence analysis of 24,783 barley full-length cDNAs derived from 12 clone libraries.</title>
        <authorList>
            <person name="Matsumoto T."/>
            <person name="Tanaka T."/>
            <person name="Sakai H."/>
            <person name="Amano N."/>
            <person name="Kanamori H."/>
            <person name="Kurita K."/>
            <person name="Kikuta A."/>
            <person name="Kamiya K."/>
            <person name="Yamamoto M."/>
            <person name="Ikawa H."/>
            <person name="Fujii N."/>
            <person name="Hori K."/>
            <person name="Itoh T."/>
            <person name="Sato K."/>
        </authorList>
    </citation>
    <scope>NUCLEOTIDE SEQUENCE</scope>
    <source>
        <tissue evidence="19">Shoot and root</tissue>
    </source>
</reference>
<dbReference type="Gene3D" id="3.40.50.300">
    <property type="entry name" value="P-loop containing nucleotide triphosphate hydrolases"/>
    <property type="match status" value="2"/>
</dbReference>
<dbReference type="Gene3D" id="2.40.40.20">
    <property type="match status" value="1"/>
</dbReference>
<keyword evidence="5" id="KW-0962">Peroxisome biogenesis</keyword>
<keyword evidence="12" id="KW-0576">Peroxisome</keyword>
<dbReference type="EMBL" id="AK370712">
    <property type="protein sequence ID" value="BAK01911.1"/>
    <property type="molecule type" value="mRNA"/>
</dbReference>
<dbReference type="SUPFAM" id="SSF52540">
    <property type="entry name" value="P-loop containing nucleoside triphosphate hydrolases"/>
    <property type="match status" value="2"/>
</dbReference>
<dbReference type="AlphaFoldDB" id="F2E3I9"/>
<evidence type="ECO:0000256" key="14">
    <source>
        <dbReference type="ARBA" id="ARBA00034532"/>
    </source>
</evidence>
<dbReference type="Gene3D" id="3.10.330.10">
    <property type="match status" value="1"/>
</dbReference>
<dbReference type="InterPro" id="IPR003593">
    <property type="entry name" value="AAA+_ATPase"/>
</dbReference>
<keyword evidence="3" id="KW-0813">Transport</keyword>
<dbReference type="InterPro" id="IPR027417">
    <property type="entry name" value="P-loop_NTPase"/>
</dbReference>
<dbReference type="CDD" id="cd19526">
    <property type="entry name" value="RecA-like_PEX1_r2"/>
    <property type="match status" value="1"/>
</dbReference>
<evidence type="ECO:0000256" key="9">
    <source>
        <dbReference type="ARBA" id="ARBA00022840"/>
    </source>
</evidence>
<keyword evidence="6" id="KW-0677">Repeat</keyword>
<dbReference type="Pfam" id="PF09262">
    <property type="entry name" value="PEX-1N"/>
    <property type="match status" value="1"/>
</dbReference>
<evidence type="ECO:0000256" key="5">
    <source>
        <dbReference type="ARBA" id="ARBA00022593"/>
    </source>
</evidence>
<feature type="domain" description="AAA+ ATPase" evidence="18">
    <location>
        <begin position="481"/>
        <end position="623"/>
    </location>
</feature>
<dbReference type="SUPFAM" id="SSF54585">
    <property type="entry name" value="Cdc48 domain 2-like"/>
    <property type="match status" value="1"/>
</dbReference>
<accession>F2E3I9</accession>
<dbReference type="InterPro" id="IPR003960">
    <property type="entry name" value="ATPase_AAA_CS"/>
</dbReference>
<comment type="similarity">
    <text evidence="2">Belongs to the AAA ATPase family.</text>
</comment>
<dbReference type="Pfam" id="PF00004">
    <property type="entry name" value="AAA"/>
    <property type="match status" value="2"/>
</dbReference>
<comment type="subcellular location">
    <subcellularLocation>
        <location evidence="1">Cytoplasm</location>
        <location evidence="1">Cytosol</location>
    </subcellularLocation>
    <subcellularLocation>
        <location evidence="15">Peroxisome membrane</location>
    </subcellularLocation>
</comment>
<dbReference type="FunFam" id="3.40.50.300:FF:000149">
    <property type="entry name" value="Nuclear valosin-containing protein-like"/>
    <property type="match status" value="1"/>
</dbReference>
<evidence type="ECO:0000259" key="18">
    <source>
        <dbReference type="SMART" id="SM00382"/>
    </source>
</evidence>
<evidence type="ECO:0000256" key="13">
    <source>
        <dbReference type="ARBA" id="ARBA00032509"/>
    </source>
</evidence>
<dbReference type="InterPro" id="IPR003959">
    <property type="entry name" value="ATPase_AAA_core"/>
</dbReference>
<evidence type="ECO:0000313" key="19">
    <source>
        <dbReference type="EMBL" id="BAK01911.1"/>
    </source>
</evidence>
<dbReference type="InterPro" id="IPR015342">
    <property type="entry name" value="PEX1-N_C-lobe"/>
</dbReference>
<evidence type="ECO:0000256" key="15">
    <source>
        <dbReference type="ARBA" id="ARBA00046271"/>
    </source>
</evidence>
<dbReference type="PANTHER" id="PTHR23077">
    <property type="entry name" value="AAA-FAMILY ATPASE"/>
    <property type="match status" value="1"/>
</dbReference>
<dbReference type="GO" id="GO:0005778">
    <property type="term" value="C:peroxisomal membrane"/>
    <property type="evidence" value="ECO:0007669"/>
    <property type="project" value="UniProtKB-SubCell"/>
</dbReference>
<evidence type="ECO:0000256" key="17">
    <source>
        <dbReference type="ARBA" id="ARBA00064205"/>
    </source>
</evidence>
<evidence type="ECO:0000256" key="16">
    <source>
        <dbReference type="ARBA" id="ARBA00048778"/>
    </source>
</evidence>
<dbReference type="GO" id="GO:0005524">
    <property type="term" value="F:ATP binding"/>
    <property type="evidence" value="ECO:0007669"/>
    <property type="project" value="UniProtKB-KW"/>
</dbReference>
<dbReference type="PANTHER" id="PTHR23077:SF12">
    <property type="entry name" value="PEROXISOMAL ATPASE PEX1"/>
    <property type="match status" value="1"/>
</dbReference>
<proteinExistence type="evidence at transcript level"/>
<evidence type="ECO:0000256" key="3">
    <source>
        <dbReference type="ARBA" id="ARBA00022448"/>
    </source>
</evidence>
<comment type="catalytic activity">
    <reaction evidence="16">
        <text>ATP + H2O = ADP + phosphate + H(+)</text>
        <dbReference type="Rhea" id="RHEA:13065"/>
        <dbReference type="ChEBI" id="CHEBI:15377"/>
        <dbReference type="ChEBI" id="CHEBI:15378"/>
        <dbReference type="ChEBI" id="CHEBI:30616"/>
        <dbReference type="ChEBI" id="CHEBI:43474"/>
        <dbReference type="ChEBI" id="CHEBI:456216"/>
    </reaction>
    <physiologicalReaction direction="left-to-right" evidence="16">
        <dbReference type="Rhea" id="RHEA:13066"/>
    </physiologicalReaction>
</comment>
<evidence type="ECO:0000256" key="12">
    <source>
        <dbReference type="ARBA" id="ARBA00023140"/>
    </source>
</evidence>
<dbReference type="GO" id="GO:0016887">
    <property type="term" value="F:ATP hydrolysis activity"/>
    <property type="evidence" value="ECO:0007669"/>
    <property type="project" value="InterPro"/>
</dbReference>
<dbReference type="PROSITE" id="PS00674">
    <property type="entry name" value="AAA"/>
    <property type="match status" value="1"/>
</dbReference>
<comment type="subunit">
    <text evidence="17">Interacts with PEX6; forming the PEX1-PEX6 AAA ATPase complex, which is composed of a heterohexamer formed by a trimer of PEX1-PEX6 dimers.</text>
</comment>
<dbReference type="InterPro" id="IPR050168">
    <property type="entry name" value="AAA_ATPase_domain"/>
</dbReference>
<evidence type="ECO:0000256" key="4">
    <source>
        <dbReference type="ARBA" id="ARBA00022490"/>
    </source>
</evidence>
<sequence length="1084" mass="116996">MELEVVFTHDTSCYVNLPAHAVGQIFDQQDANYSALILEVSGINEDGRSVRAFVGWTGGFAKNGKTIEFSGPFALTLGFRERQKVSVRSSAAKDVPLATRVHVEPLSSDDWEILEAHSEYLEEQILNQVCVVFEGEVFPLWIRHQTMAKIKIVQTAPAKLVRLANDSEFVIAPKPRLARGASSAPAADDRMRRTVLSPASASAAAAQAARAPVAPSRDLRLELASGVQGPVAVVSLATLQQCGWQEGEIVAIARAEDADQEARTESDAADAEQKEAPAKSYAYARVALAPAAAAGHLRCDAWLIEQLEAEPYTHVSATPVAPASALPITALQLREVLFDSASADASARDTAHEAIVRELRESVARSPPLPATDGTLLELTVGATRRVFSLHFNARADNKQAAGAASTSSDTLPSLYLLAASTLPAEISVGAAAARKRFWREETERLDHLGGYDKEVAELTEHLVVLLKYFDLRQHMDAPPVGFLTLVSGKHGSGKTTLLNALAATLRSQARAYTSFLSASELSSLRQEALKERLHGWLEAGARNQPALLLIDDLDALAPHEQQEEHGGAAGQRSAMIAELIADELLALQVLEVPVAVVATCQDDQALHPSLRSIGIVGLRVSLTPPNHAGRAQMLQCLLRRRNLRFDGDASAVTLSAEGFHGGDLVQLVERATHFASLRLLHANPNASAAEGESVQKLRDTFTLKSEDFKKAQEGFTPHSLKGIQLVKADVSWADIGGLEAVKDTLKETLEWPAKYDKLFAQSPIRLPSGLLLFGPPGCGKTLLAGAVSRETGMNFISVKGPELLNKYIGASEMAVRDLFARAYAARPCVLFFDEFDSIAPRRGHDSTGVTDRVVNQLLTQLDGVETFQGIYVLAATSRPDLIDPALLRPGRLDKSLYCALPSADERRSILAALTRRVSLHADVDLNMLAAMTEFFSGADMQALVYNAQLDAVHHFIERMESSDAKADPAAAAHVPFTLLTDPNAPPSAPMTAEAANQLAEQVTTAVRQVYAEEARRGAGKAAQPTSEQLPISMGNFDNALKGMRASVSASERKRYERIYSEFIASRGEEFASHANKEQKQTLA</sequence>
<keyword evidence="11" id="KW-0472">Membrane</keyword>
<dbReference type="GO" id="GO:0005829">
    <property type="term" value="C:cytosol"/>
    <property type="evidence" value="ECO:0007669"/>
    <property type="project" value="UniProtKB-SubCell"/>
</dbReference>
<evidence type="ECO:0000256" key="6">
    <source>
        <dbReference type="ARBA" id="ARBA00022737"/>
    </source>
</evidence>
<organism evidence="19">
    <name type="scientific">Hordeum vulgare subsp. vulgare</name>
    <name type="common">Domesticated barley</name>
    <dbReference type="NCBI Taxonomy" id="112509"/>
    <lineage>
        <taxon>Eukaryota</taxon>
        <taxon>Viridiplantae</taxon>
        <taxon>Streptophyta</taxon>
        <taxon>Embryophyta</taxon>
        <taxon>Tracheophyta</taxon>
        <taxon>Spermatophyta</taxon>
        <taxon>Magnoliopsida</taxon>
        <taxon>Liliopsida</taxon>
        <taxon>Poales</taxon>
        <taxon>Poaceae</taxon>
        <taxon>BOP clade</taxon>
        <taxon>Pooideae</taxon>
        <taxon>Triticodae</taxon>
        <taxon>Triticeae</taxon>
        <taxon>Hordeinae</taxon>
        <taxon>Hordeum</taxon>
    </lineage>
</organism>
<keyword evidence="8" id="KW-0378">Hydrolase</keyword>